<evidence type="ECO:0000313" key="3">
    <source>
        <dbReference type="EMBL" id="MCU9612400.1"/>
    </source>
</evidence>
<dbReference type="Pfam" id="PF01546">
    <property type="entry name" value="Peptidase_M20"/>
    <property type="match status" value="1"/>
</dbReference>
<dbReference type="InterPro" id="IPR002933">
    <property type="entry name" value="Peptidase_M20"/>
</dbReference>
<dbReference type="Gene3D" id="3.40.630.10">
    <property type="entry name" value="Zn peptidases"/>
    <property type="match status" value="1"/>
</dbReference>
<dbReference type="InterPro" id="IPR052030">
    <property type="entry name" value="Peptidase_M20/M20A_hydrolases"/>
</dbReference>
<dbReference type="SUPFAM" id="SSF55031">
    <property type="entry name" value="Bacterial exopeptidase dimerisation domain"/>
    <property type="match status" value="1"/>
</dbReference>
<dbReference type="EMBL" id="JAOUSF010000001">
    <property type="protein sequence ID" value="MCU9612400.1"/>
    <property type="molecule type" value="Genomic_DNA"/>
</dbReference>
<proteinExistence type="inferred from homology"/>
<organism evidence="3 4">
    <name type="scientific">Perspicuibacillus lycopersici</name>
    <dbReference type="NCBI Taxonomy" id="1325689"/>
    <lineage>
        <taxon>Bacteria</taxon>
        <taxon>Bacillati</taxon>
        <taxon>Bacillota</taxon>
        <taxon>Bacilli</taxon>
        <taxon>Bacillales</taxon>
        <taxon>Bacillaceae</taxon>
        <taxon>Perspicuibacillus</taxon>
    </lineage>
</organism>
<dbReference type="Proteomes" id="UP001209318">
    <property type="component" value="Unassembled WGS sequence"/>
</dbReference>
<protein>
    <recommendedName>
        <fullName evidence="1">Peptidase M20 domain-containing protein 2</fullName>
    </recommendedName>
</protein>
<evidence type="ECO:0000259" key="2">
    <source>
        <dbReference type="Pfam" id="PF07687"/>
    </source>
</evidence>
<accession>A0AAE3LLI9</accession>
<sequence>MKESLKTEWNKIEQQLWNLSDYLYEHPEIGDQEFESSKLLANLLKDHGFTIEMGIVNRPTAFRAEYKSDKPGPTIAYLAEYDALPGVGHGCGHNLIGTMSVGAGILISKVINQIGGNVVVLGTPAEETNGAKVPMSEQGIFNAIDVAMILHPSDQSFVSGESLAMDAIQFAYTGKSAHAAASPEKGINALDSVIQLFNGVNALRQHVTPDVRIHGIIAEGGKAANVVPDYAVAQFYVRAKEREYLNDVVEKVKAIANGAALMTGASLEISNYELSYDNMITNQQLSDIFTANLQAVSDLPINEAKQGYGSIDMGNVSHVVPAIHPYISLNKLGLVAHTQEFADQTITEDGHTALSSGALALAGAGYDVLTDENLLKSIQAEFKNK</sequence>
<comment type="caution">
    <text evidence="3">The sequence shown here is derived from an EMBL/GenBank/DDBJ whole genome shotgun (WGS) entry which is preliminary data.</text>
</comment>
<dbReference type="PIRSF" id="PIRSF037226">
    <property type="entry name" value="Amidohydrolase_ACY1L2_prd"/>
    <property type="match status" value="1"/>
</dbReference>
<feature type="domain" description="Peptidase M20 dimerisation" evidence="2">
    <location>
        <begin position="173"/>
        <end position="258"/>
    </location>
</feature>
<dbReference type="SUPFAM" id="SSF53187">
    <property type="entry name" value="Zn-dependent exopeptidases"/>
    <property type="match status" value="1"/>
</dbReference>
<comment type="similarity">
    <text evidence="1">Belongs to the peptidase M20A family.</text>
</comment>
<name>A0AAE3LLI9_9BACI</name>
<dbReference type="GO" id="GO:0046657">
    <property type="term" value="P:folic acid catabolic process"/>
    <property type="evidence" value="ECO:0007669"/>
    <property type="project" value="TreeGrafter"/>
</dbReference>
<dbReference type="Pfam" id="PF07687">
    <property type="entry name" value="M20_dimer"/>
    <property type="match status" value="1"/>
</dbReference>
<dbReference type="GO" id="GO:0071713">
    <property type="term" value="F:para-aminobenzoyl-glutamate hydrolase activity"/>
    <property type="evidence" value="ECO:0007669"/>
    <property type="project" value="TreeGrafter"/>
</dbReference>
<dbReference type="InterPro" id="IPR036264">
    <property type="entry name" value="Bact_exopeptidase_dim_dom"/>
</dbReference>
<dbReference type="CDD" id="cd05672">
    <property type="entry name" value="M20_ACY1L2-like"/>
    <property type="match status" value="1"/>
</dbReference>
<dbReference type="FunFam" id="3.30.70.360:FF:000004">
    <property type="entry name" value="Peptidase M20 domain-containing protein 2"/>
    <property type="match status" value="1"/>
</dbReference>
<keyword evidence="4" id="KW-1185">Reference proteome</keyword>
<dbReference type="PANTHER" id="PTHR30575:SF0">
    <property type="entry name" value="XAA-ARG DIPEPTIDASE"/>
    <property type="match status" value="1"/>
</dbReference>
<dbReference type="InterPro" id="IPR017144">
    <property type="entry name" value="Xaa-Arg_dipeptidase"/>
</dbReference>
<dbReference type="InterPro" id="IPR011650">
    <property type="entry name" value="Peptidase_M20_dimer"/>
</dbReference>
<gene>
    <name evidence="3" type="ORF">OEV98_02340</name>
</gene>
<dbReference type="AlphaFoldDB" id="A0AAE3LLI9"/>
<evidence type="ECO:0000313" key="4">
    <source>
        <dbReference type="Proteomes" id="UP001209318"/>
    </source>
</evidence>
<dbReference type="GO" id="GO:0005737">
    <property type="term" value="C:cytoplasm"/>
    <property type="evidence" value="ECO:0007669"/>
    <property type="project" value="TreeGrafter"/>
</dbReference>
<dbReference type="InterPro" id="IPR017439">
    <property type="entry name" value="Amidohydrolase"/>
</dbReference>
<dbReference type="Gene3D" id="3.30.70.360">
    <property type="match status" value="1"/>
</dbReference>
<dbReference type="GO" id="GO:0016805">
    <property type="term" value="F:dipeptidase activity"/>
    <property type="evidence" value="ECO:0007669"/>
    <property type="project" value="InterPro"/>
</dbReference>
<reference evidence="3" key="1">
    <citation type="submission" date="2022-10" db="EMBL/GenBank/DDBJ databases">
        <title>Description of Fervidibacillus gen. nov. in the family Fervidibacillaceae fam. nov. with two species, Fervidibacillus albus sp. nov., and Fervidibacillus halotolerans sp. nov., isolated from tidal flat sediments.</title>
        <authorList>
            <person name="Kwon K.K."/>
            <person name="Yang S.-H."/>
        </authorList>
    </citation>
    <scope>NUCLEOTIDE SEQUENCE</scope>
    <source>
        <strain evidence="3">JCM 19140</strain>
    </source>
</reference>
<evidence type="ECO:0000256" key="1">
    <source>
        <dbReference type="PIRNR" id="PIRNR037226"/>
    </source>
</evidence>
<dbReference type="NCBIfam" id="TIGR01891">
    <property type="entry name" value="amidohydrolases"/>
    <property type="match status" value="1"/>
</dbReference>
<dbReference type="PANTHER" id="PTHR30575">
    <property type="entry name" value="PEPTIDASE M20"/>
    <property type="match status" value="1"/>
</dbReference>
<dbReference type="RefSeq" id="WP_263071534.1">
    <property type="nucleotide sequence ID" value="NZ_JAOUSF010000001.1"/>
</dbReference>